<feature type="region of interest" description="Disordered" evidence="1">
    <location>
        <begin position="43"/>
        <end position="122"/>
    </location>
</feature>
<protein>
    <submittedName>
        <fullName evidence="2">Uncharacterized protein</fullName>
    </submittedName>
</protein>
<evidence type="ECO:0000313" key="3">
    <source>
        <dbReference type="Proteomes" id="UP001558652"/>
    </source>
</evidence>
<evidence type="ECO:0000313" key="2">
    <source>
        <dbReference type="EMBL" id="KAL1138364.1"/>
    </source>
</evidence>
<dbReference type="EMBL" id="JBFDAA010000003">
    <property type="protein sequence ID" value="KAL1138364.1"/>
    <property type="molecule type" value="Genomic_DNA"/>
</dbReference>
<feature type="compositionally biased region" description="Basic and acidic residues" evidence="1">
    <location>
        <begin position="75"/>
        <end position="93"/>
    </location>
</feature>
<dbReference type="Proteomes" id="UP001558652">
    <property type="component" value="Unassembled WGS sequence"/>
</dbReference>
<sequence length="148" mass="16301">MLENANVLSMHEYLPFWETVYFVESYHQHSLDTSAVKTNTIESAHPRTNTARERCEGTTPTRIGMGRGAGIVSEVTERRGEEGAERDTSERHQGTPPTGRPQLPACPTNPGGGRPSTPTSLLPIPLLQSIRYFPSGVTRTIPTHKPTH</sequence>
<evidence type="ECO:0000256" key="1">
    <source>
        <dbReference type="SAM" id="MobiDB-lite"/>
    </source>
</evidence>
<comment type="caution">
    <text evidence="2">The sequence shown here is derived from an EMBL/GenBank/DDBJ whole genome shotgun (WGS) entry which is preliminary data.</text>
</comment>
<name>A0ABD0YT19_9HEMI</name>
<organism evidence="2 3">
    <name type="scientific">Ranatra chinensis</name>
    <dbReference type="NCBI Taxonomy" id="642074"/>
    <lineage>
        <taxon>Eukaryota</taxon>
        <taxon>Metazoa</taxon>
        <taxon>Ecdysozoa</taxon>
        <taxon>Arthropoda</taxon>
        <taxon>Hexapoda</taxon>
        <taxon>Insecta</taxon>
        <taxon>Pterygota</taxon>
        <taxon>Neoptera</taxon>
        <taxon>Paraneoptera</taxon>
        <taxon>Hemiptera</taxon>
        <taxon>Heteroptera</taxon>
        <taxon>Panheteroptera</taxon>
        <taxon>Nepomorpha</taxon>
        <taxon>Nepidae</taxon>
        <taxon>Ranatrinae</taxon>
        <taxon>Ranatra</taxon>
    </lineage>
</organism>
<keyword evidence="3" id="KW-1185">Reference proteome</keyword>
<reference evidence="2 3" key="1">
    <citation type="submission" date="2024-07" db="EMBL/GenBank/DDBJ databases">
        <title>Chromosome-level genome assembly of the water stick insect Ranatra chinensis (Heteroptera: Nepidae).</title>
        <authorList>
            <person name="Liu X."/>
        </authorList>
    </citation>
    <scope>NUCLEOTIDE SEQUENCE [LARGE SCALE GENOMIC DNA]</scope>
    <source>
        <strain evidence="2">Cailab_2021Rc</strain>
        <tissue evidence="2">Muscle</tissue>
    </source>
</reference>
<accession>A0ABD0YT19</accession>
<dbReference type="AlphaFoldDB" id="A0ABD0YT19"/>
<gene>
    <name evidence="2" type="ORF">AAG570_008428</name>
</gene>
<proteinExistence type="predicted"/>